<comment type="catalytic activity">
    <reaction evidence="12">
        <text>ADP-D-ribose + H2O = D-ribose 5-phosphate + AMP + 2 H(+)</text>
        <dbReference type="Rhea" id="RHEA:10412"/>
        <dbReference type="ChEBI" id="CHEBI:15377"/>
        <dbReference type="ChEBI" id="CHEBI:15378"/>
        <dbReference type="ChEBI" id="CHEBI:57967"/>
        <dbReference type="ChEBI" id="CHEBI:78346"/>
        <dbReference type="ChEBI" id="CHEBI:456215"/>
        <dbReference type="EC" id="3.6.1.13"/>
    </reaction>
</comment>
<evidence type="ECO:0000256" key="9">
    <source>
        <dbReference type="ARBA" id="ARBA00030162"/>
    </source>
</evidence>
<dbReference type="Gene3D" id="3.90.79.10">
    <property type="entry name" value="Nucleoside Triphosphate Pyrophosphohydrolase"/>
    <property type="match status" value="1"/>
</dbReference>
<evidence type="ECO:0000256" key="10">
    <source>
        <dbReference type="ARBA" id="ARBA00030308"/>
    </source>
</evidence>
<evidence type="ECO:0000256" key="8">
    <source>
        <dbReference type="ARBA" id="ARBA00025164"/>
    </source>
</evidence>
<dbReference type="GO" id="GO:0047631">
    <property type="term" value="F:ADP-ribose diphosphatase activity"/>
    <property type="evidence" value="ECO:0007669"/>
    <property type="project" value="UniProtKB-EC"/>
</dbReference>
<keyword evidence="5 13" id="KW-0479">Metal-binding</keyword>
<protein>
    <recommendedName>
        <fullName evidence="4">ADP-ribose pyrophosphatase</fullName>
        <ecNumber evidence="3">3.6.1.13</ecNumber>
    </recommendedName>
    <alternativeName>
        <fullName evidence="9">ADP-ribose diphosphatase</fullName>
    </alternativeName>
    <alternativeName>
        <fullName evidence="11">ADP-ribose phosphohydrolase</fullName>
    </alternativeName>
    <alternativeName>
        <fullName evidence="10">Adenosine diphosphoribose pyrophosphatase</fullName>
    </alternativeName>
</protein>
<dbReference type="InterPro" id="IPR015797">
    <property type="entry name" value="NUDIX_hydrolase-like_dom_sf"/>
</dbReference>
<reference evidence="15 17" key="1">
    <citation type="submission" date="2017-02" db="EMBL/GenBank/DDBJ databases">
        <title>Novel co-symbiosis in the unique lucinid bivalve Phacoides pectinatus.</title>
        <authorList>
            <person name="Lim S.J."/>
            <person name="Davis B.G."/>
            <person name="Gill D.E."/>
            <person name="Engel A.S."/>
            <person name="Anderson L.C."/>
            <person name="Campbell B.J."/>
        </authorList>
    </citation>
    <scope>NUCLEOTIDE SEQUENCE [LARGE SCALE GENOMIC DNA]</scope>
    <source>
        <strain evidence="15">LUC13016_P6</strain>
    </source>
</reference>
<evidence type="ECO:0000256" key="11">
    <source>
        <dbReference type="ARBA" id="ARBA00033056"/>
    </source>
</evidence>
<dbReference type="EMBL" id="MUIE01000079">
    <property type="protein sequence ID" value="OQX37041.1"/>
    <property type="molecule type" value="Genomic_DNA"/>
</dbReference>
<proteinExistence type="inferred from homology"/>
<evidence type="ECO:0000259" key="14">
    <source>
        <dbReference type="PROSITE" id="PS51462"/>
    </source>
</evidence>
<dbReference type="InterPro" id="IPR004385">
    <property type="entry name" value="NDP_pyrophosphatase"/>
</dbReference>
<evidence type="ECO:0000256" key="4">
    <source>
        <dbReference type="ARBA" id="ARBA00013297"/>
    </source>
</evidence>
<evidence type="ECO:0000256" key="1">
    <source>
        <dbReference type="ARBA" id="ARBA00001946"/>
    </source>
</evidence>
<gene>
    <name evidence="15" type="ORF">B0D84_00930</name>
    <name evidence="16" type="ORF">C3L24_06205</name>
</gene>
<feature type="binding site" evidence="13">
    <location>
        <position position="105"/>
    </location>
    <ligand>
        <name>Mg(2+)</name>
        <dbReference type="ChEBI" id="CHEBI:18420"/>
        <label>1</label>
    </ligand>
</feature>
<dbReference type="SUPFAM" id="SSF55811">
    <property type="entry name" value="Nudix"/>
    <property type="match status" value="1"/>
</dbReference>
<comment type="similarity">
    <text evidence="2">Belongs to the Nudix hydrolase family. NudF subfamily.</text>
</comment>
<evidence type="ECO:0000256" key="3">
    <source>
        <dbReference type="ARBA" id="ARBA00012453"/>
    </source>
</evidence>
<dbReference type="GO" id="GO:0046872">
    <property type="term" value="F:metal ion binding"/>
    <property type="evidence" value="ECO:0007669"/>
    <property type="project" value="UniProtKB-KW"/>
</dbReference>
<evidence type="ECO:0000256" key="12">
    <source>
        <dbReference type="ARBA" id="ARBA00049546"/>
    </source>
</evidence>
<keyword evidence="7 13" id="KW-0460">Magnesium</keyword>
<dbReference type="PANTHER" id="PTHR11839:SF5">
    <property type="entry name" value="ADP-RIBOSE PYROPHOSPHATASE"/>
    <property type="match status" value="1"/>
</dbReference>
<dbReference type="Proteomes" id="UP000250928">
    <property type="component" value="Unassembled WGS sequence"/>
</dbReference>
<keyword evidence="17" id="KW-1185">Reference proteome</keyword>
<evidence type="ECO:0000313" key="18">
    <source>
        <dbReference type="Proteomes" id="UP000250928"/>
    </source>
</evidence>
<evidence type="ECO:0000256" key="13">
    <source>
        <dbReference type="PIRSR" id="PIRSR604385-2"/>
    </source>
</evidence>
<accession>A0A657Q1H6</accession>
<evidence type="ECO:0000256" key="7">
    <source>
        <dbReference type="ARBA" id="ARBA00022842"/>
    </source>
</evidence>
<evidence type="ECO:0000313" key="15">
    <source>
        <dbReference type="EMBL" id="OQX37041.1"/>
    </source>
</evidence>
<dbReference type="InterPro" id="IPR000086">
    <property type="entry name" value="NUDIX_hydrolase_dom"/>
</dbReference>
<dbReference type="Proteomes" id="UP000243361">
    <property type="component" value="Unassembled WGS sequence"/>
</dbReference>
<comment type="caution">
    <text evidence="15">The sequence shown here is derived from an EMBL/GenBank/DDBJ whole genome shotgun (WGS) entry which is preliminary data.</text>
</comment>
<feature type="binding site" evidence="13">
    <location>
        <position position="153"/>
    </location>
    <ligand>
        <name>Mg(2+)</name>
        <dbReference type="ChEBI" id="CHEBI:18420"/>
        <label>1</label>
    </ligand>
</feature>
<dbReference type="PROSITE" id="PS51462">
    <property type="entry name" value="NUDIX"/>
    <property type="match status" value="1"/>
</dbReference>
<evidence type="ECO:0000256" key="5">
    <source>
        <dbReference type="ARBA" id="ARBA00022723"/>
    </source>
</evidence>
<dbReference type="GO" id="GO:0005829">
    <property type="term" value="C:cytosol"/>
    <property type="evidence" value="ECO:0007669"/>
    <property type="project" value="TreeGrafter"/>
</dbReference>
<keyword evidence="6" id="KW-0378">Hydrolase</keyword>
<evidence type="ECO:0000256" key="2">
    <source>
        <dbReference type="ARBA" id="ARBA00007482"/>
    </source>
</evidence>
<dbReference type="PANTHER" id="PTHR11839">
    <property type="entry name" value="UDP/ADP-SUGAR PYROPHOSPHATASE"/>
    <property type="match status" value="1"/>
</dbReference>
<feature type="domain" description="Nudix hydrolase" evidence="14">
    <location>
        <begin position="44"/>
        <end position="187"/>
    </location>
</feature>
<dbReference type="EMBL" id="PQCO01000181">
    <property type="protein sequence ID" value="PUE02376.1"/>
    <property type="molecule type" value="Genomic_DNA"/>
</dbReference>
<evidence type="ECO:0000313" key="17">
    <source>
        <dbReference type="Proteomes" id="UP000243361"/>
    </source>
</evidence>
<dbReference type="GO" id="GO:0006753">
    <property type="term" value="P:nucleoside phosphate metabolic process"/>
    <property type="evidence" value="ECO:0007669"/>
    <property type="project" value="TreeGrafter"/>
</dbReference>
<evidence type="ECO:0000313" key="16">
    <source>
        <dbReference type="EMBL" id="PUE02376.1"/>
    </source>
</evidence>
<dbReference type="Pfam" id="PF00293">
    <property type="entry name" value="NUDIX"/>
    <property type="match status" value="1"/>
</dbReference>
<dbReference type="NCBIfam" id="TIGR00052">
    <property type="entry name" value="nudix-type nucleoside diphosphatase, YffH/AdpP family"/>
    <property type="match status" value="1"/>
</dbReference>
<organism evidence="15 17">
    <name type="scientific">Candidatus Sedimenticola endophacoides</name>
    <dbReference type="NCBI Taxonomy" id="2548426"/>
    <lineage>
        <taxon>Bacteria</taxon>
        <taxon>Pseudomonadati</taxon>
        <taxon>Pseudomonadota</taxon>
        <taxon>Gammaproteobacteria</taxon>
        <taxon>Chromatiales</taxon>
        <taxon>Sedimenticolaceae</taxon>
        <taxon>Sedimenticola</taxon>
    </lineage>
</organism>
<dbReference type="GO" id="GO:0019693">
    <property type="term" value="P:ribose phosphate metabolic process"/>
    <property type="evidence" value="ECO:0007669"/>
    <property type="project" value="TreeGrafter"/>
</dbReference>
<comment type="cofactor">
    <cofactor evidence="1 13">
        <name>Mg(2+)</name>
        <dbReference type="ChEBI" id="CHEBI:18420"/>
    </cofactor>
</comment>
<dbReference type="CDD" id="cd24155">
    <property type="entry name" value="NUDIX_ADPRase"/>
    <property type="match status" value="1"/>
</dbReference>
<reference evidence="16 18" key="2">
    <citation type="submission" date="2018-01" db="EMBL/GenBank/DDBJ databases">
        <title>Novel co-symbiosis in the lucinid bivalve Phacoides pectinatus.</title>
        <authorList>
            <person name="Lim S.J."/>
            <person name="Davis B.G."/>
            <person name="Gill D.E."/>
            <person name="Engel A.S."/>
            <person name="Anderson L.C."/>
            <person name="Campbell B.J."/>
        </authorList>
    </citation>
    <scope>NUCLEOTIDE SEQUENCE [LARGE SCALE GENOMIC DNA]</scope>
    <source>
        <strain evidence="16">N3_P5</strain>
    </source>
</reference>
<dbReference type="EC" id="3.6.1.13" evidence="3"/>
<evidence type="ECO:0000256" key="6">
    <source>
        <dbReference type="ARBA" id="ARBA00022801"/>
    </source>
</evidence>
<comment type="function">
    <text evidence="8">Acts on ADP-mannose and ADP-glucose as well as ADP-ribose. Prevents glycogen biosynthesis. The reaction catalyzed by this enzyme is a limiting step of the gluconeogenic process.</text>
</comment>
<sequence>MEYLFEILDEETAHDGFLGLKRYRLRHECYSGGMGPVVERERIEGYEAASVLLYDPRGDRLVMIEQFRIGAIGYQKTPWVLEIVGGLIEAGQTPESVARREAVEEAGCATGRIESICDFMVSPGFSTERIHLFCAEVDARGAGGVHGLAEEGEDIRVEVLDADQAIAELYGGRVNSTSAIVALQWFILNRERLRNTWR</sequence>
<dbReference type="AlphaFoldDB" id="A0A657Q1H6"/>
<dbReference type="GO" id="GO:0019144">
    <property type="term" value="F:ADP-sugar diphosphatase activity"/>
    <property type="evidence" value="ECO:0007669"/>
    <property type="project" value="TreeGrafter"/>
</dbReference>
<feature type="binding site" evidence="13">
    <location>
        <position position="101"/>
    </location>
    <ligand>
        <name>Mg(2+)</name>
        <dbReference type="ChEBI" id="CHEBI:18420"/>
        <label>1</label>
    </ligand>
</feature>
<name>A0A657Q1H6_9GAMM</name>